<evidence type="ECO:0000313" key="1">
    <source>
        <dbReference type="EMBL" id="QUH23451.1"/>
    </source>
</evidence>
<keyword evidence="2" id="KW-1185">Reference proteome</keyword>
<organism evidence="1 2">
    <name type="scientific">Methanobacterium alkalithermotolerans</name>
    <dbReference type="NCBI Taxonomy" id="2731220"/>
    <lineage>
        <taxon>Archaea</taxon>
        <taxon>Methanobacteriati</taxon>
        <taxon>Methanobacteriota</taxon>
        <taxon>Methanomada group</taxon>
        <taxon>Methanobacteria</taxon>
        <taxon>Methanobacteriales</taxon>
        <taxon>Methanobacteriaceae</taxon>
        <taxon>Methanobacterium</taxon>
    </lineage>
</organism>
<dbReference type="Pfam" id="PF10049">
    <property type="entry name" value="DUF2283"/>
    <property type="match status" value="1"/>
</dbReference>
<dbReference type="Proteomes" id="UP000681041">
    <property type="component" value="Chromosome"/>
</dbReference>
<reference evidence="1" key="1">
    <citation type="submission" date="2020-07" db="EMBL/GenBank/DDBJ databases">
        <title>Methanobacterium. sp. MethCan genome.</title>
        <authorList>
            <person name="Postec A."/>
            <person name="Quemeneur M."/>
        </authorList>
    </citation>
    <scope>NUCLEOTIDE SEQUENCE</scope>
    <source>
        <strain evidence="1">MethCAN</strain>
    </source>
</reference>
<dbReference type="OrthoDB" id="68496at2157"/>
<proteinExistence type="predicted"/>
<name>A0A8T8KDL0_9EURY</name>
<sequence>MPVKADFEVDYKYDSKVDALFIHVKKDYEYDTSIELDNDIILDFDKKGVPVALELLNASRILKSPKYSLNDIRNIKMSIEVDEKSINLHLQMGVIIHNKNQTQSMDTFTSNDMGIPSIETELASA</sequence>
<dbReference type="InterPro" id="IPR019270">
    <property type="entry name" value="DUF2283"/>
</dbReference>
<protein>
    <submittedName>
        <fullName evidence="1">DUF2283 domain-containing protein</fullName>
    </submittedName>
</protein>
<dbReference type="AlphaFoldDB" id="A0A8T8KDL0"/>
<gene>
    <name evidence="1" type="ORF">HYG87_06595</name>
</gene>
<dbReference type="GeneID" id="64820417"/>
<dbReference type="EMBL" id="CP058560">
    <property type="protein sequence ID" value="QUH23451.1"/>
    <property type="molecule type" value="Genomic_DNA"/>
</dbReference>
<evidence type="ECO:0000313" key="2">
    <source>
        <dbReference type="Proteomes" id="UP000681041"/>
    </source>
</evidence>
<accession>A0A8T8KDL0</accession>
<dbReference type="PANTHER" id="PTHR37029">
    <property type="entry name" value="SSR1768 PROTEIN"/>
    <property type="match status" value="1"/>
</dbReference>
<dbReference type="KEGG" id="meme:HYG87_06595"/>
<dbReference type="PANTHER" id="PTHR37029:SF1">
    <property type="entry name" value="SSR1768 PROTEIN"/>
    <property type="match status" value="1"/>
</dbReference>
<dbReference type="RefSeq" id="WP_211532406.1">
    <property type="nucleotide sequence ID" value="NZ_CP058560.1"/>
</dbReference>